<organism evidence="7 8">
    <name type="scientific">Kaistella antarctica</name>
    <dbReference type="NCBI Taxonomy" id="266748"/>
    <lineage>
        <taxon>Bacteria</taxon>
        <taxon>Pseudomonadati</taxon>
        <taxon>Bacteroidota</taxon>
        <taxon>Flavobacteriia</taxon>
        <taxon>Flavobacteriales</taxon>
        <taxon>Weeksellaceae</taxon>
        <taxon>Chryseobacterium group</taxon>
        <taxon>Kaistella</taxon>
    </lineage>
</organism>
<dbReference type="AlphaFoldDB" id="A0A3S4WTT8"/>
<dbReference type="Gene3D" id="2.170.130.10">
    <property type="entry name" value="TonB-dependent receptor, plug domain"/>
    <property type="match status" value="1"/>
</dbReference>
<evidence type="ECO:0000256" key="5">
    <source>
        <dbReference type="ARBA" id="ARBA00023136"/>
    </source>
</evidence>
<keyword evidence="6" id="KW-0998">Cell outer membrane</keyword>
<dbReference type="SUPFAM" id="SSF56935">
    <property type="entry name" value="Porins"/>
    <property type="match status" value="1"/>
</dbReference>
<dbReference type="InterPro" id="IPR039426">
    <property type="entry name" value="TonB-dep_rcpt-like"/>
</dbReference>
<dbReference type="Gene3D" id="2.40.170.20">
    <property type="entry name" value="TonB-dependent receptor, beta-barrel domain"/>
    <property type="match status" value="1"/>
</dbReference>
<evidence type="ECO:0000313" key="7">
    <source>
        <dbReference type="EMBL" id="VEI00762.1"/>
    </source>
</evidence>
<dbReference type="PANTHER" id="PTHR30069">
    <property type="entry name" value="TONB-DEPENDENT OUTER MEMBRANE RECEPTOR"/>
    <property type="match status" value="1"/>
</dbReference>
<keyword evidence="3" id="KW-1134">Transmembrane beta strand</keyword>
<name>A0A3S4WTT8_9FLAO</name>
<evidence type="ECO:0000256" key="4">
    <source>
        <dbReference type="ARBA" id="ARBA00022692"/>
    </source>
</evidence>
<proteinExistence type="predicted"/>
<dbReference type="PANTHER" id="PTHR30069:SF49">
    <property type="entry name" value="OUTER MEMBRANE PROTEIN C"/>
    <property type="match status" value="1"/>
</dbReference>
<evidence type="ECO:0000256" key="6">
    <source>
        <dbReference type="ARBA" id="ARBA00023237"/>
    </source>
</evidence>
<gene>
    <name evidence="7" type="ORF">NCTC13489_02314</name>
</gene>
<reference evidence="7 8" key="1">
    <citation type="submission" date="2018-12" db="EMBL/GenBank/DDBJ databases">
        <authorList>
            <consortium name="Pathogen Informatics"/>
        </authorList>
    </citation>
    <scope>NUCLEOTIDE SEQUENCE [LARGE SCALE GENOMIC DNA]</scope>
    <source>
        <strain evidence="7 8">NCTC13489</strain>
    </source>
</reference>
<keyword evidence="5" id="KW-0472">Membrane</keyword>
<dbReference type="EMBL" id="LR134441">
    <property type="protein sequence ID" value="VEI00762.1"/>
    <property type="molecule type" value="Genomic_DNA"/>
</dbReference>
<keyword evidence="2" id="KW-0813">Transport</keyword>
<dbReference type="GO" id="GO:0015344">
    <property type="term" value="F:siderophore uptake transmembrane transporter activity"/>
    <property type="evidence" value="ECO:0007669"/>
    <property type="project" value="TreeGrafter"/>
</dbReference>
<evidence type="ECO:0000313" key="8">
    <source>
        <dbReference type="Proteomes" id="UP000270036"/>
    </source>
</evidence>
<keyword evidence="7" id="KW-0675">Receptor</keyword>
<dbReference type="GO" id="GO:0044718">
    <property type="term" value="P:siderophore transmembrane transport"/>
    <property type="evidence" value="ECO:0007669"/>
    <property type="project" value="TreeGrafter"/>
</dbReference>
<dbReference type="KEGG" id="cant:NCTC13489_02314"/>
<dbReference type="InterPro" id="IPR037066">
    <property type="entry name" value="Plug_dom_sf"/>
</dbReference>
<keyword evidence="4" id="KW-0812">Transmembrane</keyword>
<sequence>MIGSILSNQKLIMKRFLFINIFVFLFTNSFGQQSDSTKSQHIQEVILIGTTKISSKENKPLGSIDEYLQKSAKVDMVKRGAYAWEPLINGLPTERTLVTIDGMRIFGACTDKMDPITSYIEVSNLMEASISSGQEGSCHGNTIGGSIDLKRNKMRFGQQKWNFNVNSGYESVNQQKIFGAGTNFKTEKFYSDGNFMMRDAENYKAGGNIEIPFSQFRKFNISGISGVKLGENKLLEASVIYDKANDVGYPALPMDVSIAEALITSLKFQMLPESDFLKSWETKVYFNNIMHRMDDTKRPNVPIHMDMPGWSKTYGYYSHLKSVFNKHNLLLNINGFINKSSAEMTMYPADKSEKLMFMLTWPDVRTLAQAIYLEDQIKLTQNSSLKLSASVTMHQNKVESEFGLHSLQIFYPEMNAEKTRVLKSLAANYQFDQNGFQAGFGLGYGDRAPSVSEGFGFYLFNSFEKYDYIGNPNLKNESSLEANAFIGVKKEKYSAKVSSSYFHISDYIVGKIIDNLVPMTIGASGVKNYTALDYATLFNISLSTELQVIDPLKWTTQFVYTRGKDNENGNLPFMSPFSYQSSLRYEQNKFSSEVAVFGNTKYQDFAPQYGESETPAYLIVNANFGYPLPLGQTKLYTKIGVENLFDRNFTTYSDWNKIPQPGRNFYINMNFSW</sequence>
<evidence type="ECO:0000256" key="2">
    <source>
        <dbReference type="ARBA" id="ARBA00022448"/>
    </source>
</evidence>
<dbReference type="GO" id="GO:0009279">
    <property type="term" value="C:cell outer membrane"/>
    <property type="evidence" value="ECO:0007669"/>
    <property type="project" value="UniProtKB-SubCell"/>
</dbReference>
<evidence type="ECO:0000256" key="3">
    <source>
        <dbReference type="ARBA" id="ARBA00022452"/>
    </source>
</evidence>
<protein>
    <submittedName>
        <fullName evidence="7">Outer membrane cobalamin receptor protein</fullName>
    </submittedName>
</protein>
<evidence type="ECO:0000256" key="1">
    <source>
        <dbReference type="ARBA" id="ARBA00004571"/>
    </source>
</evidence>
<accession>A0A3S4WTT8</accession>
<dbReference type="STRING" id="266748.HY04_06510"/>
<comment type="subcellular location">
    <subcellularLocation>
        <location evidence="1">Cell outer membrane</location>
        <topology evidence="1">Multi-pass membrane protein</topology>
    </subcellularLocation>
</comment>
<dbReference type="InterPro" id="IPR036942">
    <property type="entry name" value="Beta-barrel_TonB_sf"/>
</dbReference>
<dbReference type="Proteomes" id="UP000270036">
    <property type="component" value="Chromosome"/>
</dbReference>